<accession>A0A4Q2TZT3</accession>
<dbReference type="AlphaFoldDB" id="A0A4Q2TZT3"/>
<protein>
    <submittedName>
        <fullName evidence="2">DUF4365 domain-containing protein</fullName>
    </submittedName>
</protein>
<organism evidence="2 3">
    <name type="scientific">Lichenibacterium minor</name>
    <dbReference type="NCBI Taxonomy" id="2316528"/>
    <lineage>
        <taxon>Bacteria</taxon>
        <taxon>Pseudomonadati</taxon>
        <taxon>Pseudomonadota</taxon>
        <taxon>Alphaproteobacteria</taxon>
        <taxon>Hyphomicrobiales</taxon>
        <taxon>Lichenihabitantaceae</taxon>
        <taxon>Lichenibacterium</taxon>
    </lineage>
</organism>
<reference evidence="2 3" key="1">
    <citation type="submission" date="2018-12" db="EMBL/GenBank/DDBJ databases">
        <authorList>
            <person name="Grouzdev D.S."/>
            <person name="Krutkina M.S."/>
        </authorList>
    </citation>
    <scope>NUCLEOTIDE SEQUENCE [LARGE SCALE GENOMIC DNA]</scope>
    <source>
        <strain evidence="2 3">RmlP026</strain>
    </source>
</reference>
<dbReference type="EMBL" id="QYBB01000044">
    <property type="protein sequence ID" value="RYC29659.1"/>
    <property type="molecule type" value="Genomic_DNA"/>
</dbReference>
<gene>
    <name evidence="2" type="ORF">D3273_22880</name>
</gene>
<evidence type="ECO:0000313" key="2">
    <source>
        <dbReference type="EMBL" id="RYC29659.1"/>
    </source>
</evidence>
<sequence>MSRAGVERRVGASGDSCCRGAVPLITEQHTKEILSRAFLLAIAGRAGFNVHKGELDYGVDYIVASVRYSAARSRYIEDGPNIHLQLKATVDWEIDGDRIVYDLEAKTWNDMVERDVTRPLYLGLLCLEPDMDKWLVCSEERMVLQNCLYWYDATGQAPTPNTTTRRTRIPRANLLTSDSLVALMDANRAAVRAHR</sequence>
<proteinExistence type="predicted"/>
<evidence type="ECO:0000259" key="1">
    <source>
        <dbReference type="Pfam" id="PF14280"/>
    </source>
</evidence>
<reference evidence="2 3" key="2">
    <citation type="submission" date="2019-02" db="EMBL/GenBank/DDBJ databases">
        <title>'Lichenibacterium ramalinii' gen. nov. sp. nov., 'Lichenibacterium minor' gen. nov. sp. nov.</title>
        <authorList>
            <person name="Pankratov T."/>
        </authorList>
    </citation>
    <scope>NUCLEOTIDE SEQUENCE [LARGE SCALE GENOMIC DNA]</scope>
    <source>
        <strain evidence="2 3">RmlP026</strain>
    </source>
</reference>
<evidence type="ECO:0000313" key="3">
    <source>
        <dbReference type="Proteomes" id="UP000290759"/>
    </source>
</evidence>
<dbReference type="InterPro" id="IPR025375">
    <property type="entry name" value="DUF4365"/>
</dbReference>
<dbReference type="OrthoDB" id="7995990at2"/>
<dbReference type="Proteomes" id="UP000290759">
    <property type="component" value="Unassembled WGS sequence"/>
</dbReference>
<name>A0A4Q2TZT3_9HYPH</name>
<keyword evidence="3" id="KW-1185">Reference proteome</keyword>
<feature type="domain" description="DUF4365" evidence="1">
    <location>
        <begin position="33"/>
        <end position="185"/>
    </location>
</feature>
<comment type="caution">
    <text evidence="2">The sequence shown here is derived from an EMBL/GenBank/DDBJ whole genome shotgun (WGS) entry which is preliminary data.</text>
</comment>
<dbReference type="Pfam" id="PF14280">
    <property type="entry name" value="DUF4365"/>
    <property type="match status" value="1"/>
</dbReference>